<proteinExistence type="predicted"/>
<sequence>MFTCILLYLTLMVLCITVIYFLVGPYLSDEYDQMDEAVALCRKSIALNELPQFKQPNGDAHRKHLDLEIN</sequence>
<evidence type="ECO:0000313" key="3">
    <source>
        <dbReference type="Proteomes" id="UP000018144"/>
    </source>
</evidence>
<dbReference type="Proteomes" id="UP000018144">
    <property type="component" value="Unassembled WGS sequence"/>
</dbReference>
<protein>
    <submittedName>
        <fullName evidence="2">Uncharacterized protein</fullName>
    </submittedName>
</protein>
<reference evidence="2 3" key="1">
    <citation type="journal article" date="2013" name="PLoS Genet.">
        <title>The genome and development-dependent transcriptomes of Pyronema confluens: a window into fungal evolution.</title>
        <authorList>
            <person name="Traeger S."/>
            <person name="Altegoer F."/>
            <person name="Freitag M."/>
            <person name="Gabaldon T."/>
            <person name="Kempken F."/>
            <person name="Kumar A."/>
            <person name="Marcet-Houben M."/>
            <person name="Poggeler S."/>
            <person name="Stajich J.E."/>
            <person name="Nowrousian M."/>
        </authorList>
    </citation>
    <scope>NUCLEOTIDE SEQUENCE [LARGE SCALE GENOMIC DNA]</scope>
    <source>
        <strain evidence="3">CBS 100304</strain>
        <tissue evidence="2">Vegetative mycelium</tissue>
    </source>
</reference>
<gene>
    <name evidence="2" type="ORF">PCON_04968</name>
</gene>
<evidence type="ECO:0000256" key="1">
    <source>
        <dbReference type="SAM" id="Phobius"/>
    </source>
</evidence>
<evidence type="ECO:0000313" key="2">
    <source>
        <dbReference type="EMBL" id="CCX05381.1"/>
    </source>
</evidence>
<keyword evidence="1" id="KW-0812">Transmembrane</keyword>
<keyword evidence="1" id="KW-0472">Membrane</keyword>
<dbReference type="EMBL" id="HF935252">
    <property type="protein sequence ID" value="CCX05381.1"/>
    <property type="molecule type" value="Genomic_DNA"/>
</dbReference>
<organism evidence="2 3">
    <name type="scientific">Pyronema omphalodes (strain CBS 100304)</name>
    <name type="common">Pyronema confluens</name>
    <dbReference type="NCBI Taxonomy" id="1076935"/>
    <lineage>
        <taxon>Eukaryota</taxon>
        <taxon>Fungi</taxon>
        <taxon>Dikarya</taxon>
        <taxon>Ascomycota</taxon>
        <taxon>Pezizomycotina</taxon>
        <taxon>Pezizomycetes</taxon>
        <taxon>Pezizales</taxon>
        <taxon>Pyronemataceae</taxon>
        <taxon>Pyronema</taxon>
    </lineage>
</organism>
<dbReference type="AlphaFoldDB" id="U4KWA8"/>
<keyword evidence="1" id="KW-1133">Transmembrane helix</keyword>
<keyword evidence="3" id="KW-1185">Reference proteome</keyword>
<feature type="transmembrane region" description="Helical" evidence="1">
    <location>
        <begin position="6"/>
        <end position="27"/>
    </location>
</feature>
<accession>U4KWA8</accession>
<name>U4KWA8_PYROM</name>